<accession>A0A2P2NXE5</accession>
<name>A0A2P2NXE5_RHIMU</name>
<protein>
    <submittedName>
        <fullName evidence="1">Uncharacterized protein</fullName>
    </submittedName>
</protein>
<proteinExistence type="predicted"/>
<sequence length="39" mass="4446">MQVFLQTATQIPNLLSYNRATFPLYQDSSLQTSTINILN</sequence>
<dbReference type="AlphaFoldDB" id="A0A2P2NXE5"/>
<organism evidence="1">
    <name type="scientific">Rhizophora mucronata</name>
    <name type="common">Asiatic mangrove</name>
    <dbReference type="NCBI Taxonomy" id="61149"/>
    <lineage>
        <taxon>Eukaryota</taxon>
        <taxon>Viridiplantae</taxon>
        <taxon>Streptophyta</taxon>
        <taxon>Embryophyta</taxon>
        <taxon>Tracheophyta</taxon>
        <taxon>Spermatophyta</taxon>
        <taxon>Magnoliopsida</taxon>
        <taxon>eudicotyledons</taxon>
        <taxon>Gunneridae</taxon>
        <taxon>Pentapetalae</taxon>
        <taxon>rosids</taxon>
        <taxon>fabids</taxon>
        <taxon>Malpighiales</taxon>
        <taxon>Rhizophoraceae</taxon>
        <taxon>Rhizophora</taxon>
    </lineage>
</organism>
<reference evidence="1" key="1">
    <citation type="submission" date="2018-02" db="EMBL/GenBank/DDBJ databases">
        <title>Rhizophora mucronata_Transcriptome.</title>
        <authorList>
            <person name="Meera S.P."/>
            <person name="Sreeshan A."/>
            <person name="Augustine A."/>
        </authorList>
    </citation>
    <scope>NUCLEOTIDE SEQUENCE</scope>
    <source>
        <tissue evidence="1">Leaf</tissue>
    </source>
</reference>
<dbReference type="EMBL" id="GGEC01066668">
    <property type="protein sequence ID" value="MBX47152.1"/>
    <property type="molecule type" value="Transcribed_RNA"/>
</dbReference>
<evidence type="ECO:0000313" key="1">
    <source>
        <dbReference type="EMBL" id="MBX47152.1"/>
    </source>
</evidence>